<dbReference type="Pfam" id="PF07057">
    <property type="entry name" value="TraI_C"/>
    <property type="match status" value="1"/>
</dbReference>
<dbReference type="Pfam" id="PF08751">
    <property type="entry name" value="TrwC"/>
    <property type="match status" value="1"/>
</dbReference>
<feature type="domain" description="TraI 2B/2B-like" evidence="6">
    <location>
        <begin position="631"/>
        <end position="710"/>
    </location>
</feature>
<accession>A0A3R9P6T5</accession>
<dbReference type="GO" id="GO:0003677">
    <property type="term" value="F:DNA binding"/>
    <property type="evidence" value="ECO:0007669"/>
    <property type="project" value="InterPro"/>
</dbReference>
<dbReference type="GO" id="GO:0016818">
    <property type="term" value="F:hydrolase activity, acting on acid anhydrides, in phosphorus-containing anhydrides"/>
    <property type="evidence" value="ECO:0007669"/>
    <property type="project" value="InterPro"/>
</dbReference>
<dbReference type="EMBL" id="RWHU01000012">
    <property type="protein sequence ID" value="RSK63170.1"/>
    <property type="molecule type" value="Genomic_DNA"/>
</dbReference>
<sequence length="1747" mass="189599">MMSIGSVRSAGSAGNYYTDKDNYYVIGSMGDRWAGEGAKALGLSGSVDVKTFTRVLEGKLPDGSDLSRAQDGTNKHRPGYDFTFSAPKSISVMAMLGGDKRLIEAHNRAVDTAIKQVEALASTRVMTDGKSETQLTGNLVMALFNHDTSRDQEPQLHTHAVVANVTQHDGTWRTLSSDKVGKTGFIENVYASQIAFGRLYRAALKDDVTAMGYETETVGKHGMWELKGVPTEPYSSRSKAIREAVGDDASLKSRDVAALDTRQSKQKVDPEQRLAEWMTTLKETGFDIKTYREAADQRIMQGNIPVTTSEAIDINSSVGQSIAMLSDRRARFTYSELLATTLGQLPARPGMVEQAREGIDAAIKNEQLIPLDKEKGLFTSNVHVLDELSVSALSRELQQQGRVDVFPDKSVPRSRPFGDAVSVLAQDRAPVAIISGQGGATGQRERVAELAMMAREQGRDVQIMAADRRSAANLAKDERLSGEHITDRRGLTEGMTFIPGSTLIVDQGEKLTLKETLTLLDGALRHNVQLLIADSGQRTGTGSALTVMKEAGVSTLAWQGGEKTRVSVISEPDRRERYDRLAKDFAKGIRAGEEAVVQISGAREQAALASSVRDALKGEKLLGERDISIATLEPVWLDGRHQQVRDHYREGMVMERWNAEERSRERFVIDRVTARNNSLTLRNAEGETQVTRLTELDSSWSLYRTGTLQVAEGDRLAVLGQTQGARLKGGDSVTVTGIDEKGISVSLPGRKTQVLLAAGNSPFTAPKVGQGWVESPGRSVSDSATVYASLTQREMDNATLNGLARSGAEVRLYSAQTLQKTEEKLSRQSAWSVVTAQVKEAAGKDSLGDAMAHQKAALHTPEQQAIHLAISSLESNGLAFTRPQLMAAAKDFAQDKLSLVAIEDEIARQTRSGALISVPVSQGNGLQQLVSRQSYNAEKSIIRHVLEGKDAVTPLMGSVPEAQLSELTDGQQNATRMILESPDRFTLVQGYAGVGKTTQFRAVMSAIGTLPEQEQPRVIGVAPTHRAVSEMRDAGVPESQTLAAFIHDTQQQLRGGERPDFSNVLFLVDESSMVGNADMAKAYSLIAGGGGRVVSSGDTDQLQPIAPGQPFRLLQKRSAIDTAVMQEIVRQTPALRPAVYSLIERNIGGALTTIESVTPQQVPRRPDAWQPESSVMEFSREHEKAIAAAIKAGDLTPGGQPETLLEAIVKDYTGRTPQAQAQTIVMTALNSDRRQLNAMIHDARREAGELGEKEATVPVLTPANIRDGELRRMDTWQAHGSSMVLLDNTYFRIEVLDKDAHLVTLKDAQGNTRSLSPAQAATEGVTLYRPETIAVSPGDRMRFSKSDNERGFVANSVWTVSDIKGDSVTLTDGKQTRTVNPSAERAEQHIDLAYAVTVNGAQGASEPFSISLQGTEGGRKQMVSFESAYVALSRMKQHAQVYTDNREKWVAAMEKSQAKSTAHDIVEPRNDRMVANAARLTTTAKALGEVPAGRAALRQAGLKPESTMAKFISPGRKYPQPHVALPAFDRNGRQAGVWLSTLTSGDGQLQGLGGEGRVMGSEDAAFAGLQTSRNGESLMARDMEEGVRLARENPNSGVVVRIGDTEGHPWNPGAITGGRVWADAVPDTTGTQHGEKIPPEVLAQQSLEALQRRELEKRAEDAVRELARGGEKSADHAGAVRELARELSEGKTREQAADVTLPESPDVRARDEAVTRVAHENVQRDRLQQMERETVRVLEREKTLGGD</sequence>
<dbReference type="Gene3D" id="3.40.50.300">
    <property type="entry name" value="P-loop containing nucleotide triphosphate hydrolases"/>
    <property type="match status" value="2"/>
</dbReference>
<reference evidence="8 9" key="1">
    <citation type="submission" date="2018-12" db="EMBL/GenBank/DDBJ databases">
        <title>The Genome Submission of two Enterobacter spp. strains.</title>
        <authorList>
            <person name="Wu W."/>
            <person name="Wei L."/>
            <person name="Feng Y."/>
            <person name="Zong Z."/>
        </authorList>
    </citation>
    <scope>NUCLEOTIDE SEQUENCE [LARGE SCALE GENOMIC DNA]</scope>
    <source>
        <strain evidence="8 9">WCHEHu045002</strain>
    </source>
</reference>
<protein>
    <submittedName>
        <fullName evidence="8">Conjugative transfer relaxase/helicase TraI</fullName>
    </submittedName>
</protein>
<dbReference type="NCBIfam" id="NF010263">
    <property type="entry name" value="PRK13709.1"/>
    <property type="match status" value="1"/>
</dbReference>
<dbReference type="InterPro" id="IPR009767">
    <property type="entry name" value="DNA_helicase_TraI_C"/>
</dbReference>
<dbReference type="InterPro" id="IPR014129">
    <property type="entry name" value="Conjug_relaxase_TraI"/>
</dbReference>
<feature type="domain" description="DNA helicase TraI type C-terminal" evidence="3">
    <location>
        <begin position="1461"/>
        <end position="1618"/>
    </location>
</feature>
<dbReference type="InterPro" id="IPR027417">
    <property type="entry name" value="P-loop_NTPase"/>
</dbReference>
<keyword evidence="8" id="KW-0378">Hydrolase</keyword>
<feature type="region of interest" description="Disordered" evidence="2">
    <location>
        <begin position="60"/>
        <end position="79"/>
    </location>
</feature>
<evidence type="ECO:0000313" key="8">
    <source>
        <dbReference type="EMBL" id="RSK63170.1"/>
    </source>
</evidence>
<evidence type="ECO:0000256" key="1">
    <source>
        <dbReference type="SAM" id="Coils"/>
    </source>
</evidence>
<evidence type="ECO:0000313" key="9">
    <source>
        <dbReference type="Proteomes" id="UP000276389"/>
    </source>
</evidence>
<dbReference type="Proteomes" id="UP000276389">
    <property type="component" value="Unassembled WGS sequence"/>
</dbReference>
<evidence type="ECO:0000256" key="2">
    <source>
        <dbReference type="SAM" id="MobiDB-lite"/>
    </source>
</evidence>
<dbReference type="InterPro" id="IPR014059">
    <property type="entry name" value="TraI/TrwC_relax"/>
</dbReference>
<dbReference type="NCBIfam" id="NF041492">
    <property type="entry name" value="MobF"/>
    <property type="match status" value="1"/>
</dbReference>
<dbReference type="InterPro" id="IPR014862">
    <property type="entry name" value="TrwC"/>
</dbReference>
<dbReference type="Pfam" id="PF18272">
    <property type="entry name" value="ssDNA_TraI_N"/>
    <property type="match status" value="1"/>
</dbReference>
<feature type="domain" description="TraI helicase-associated ssDBD N-terminal" evidence="7">
    <location>
        <begin position="436"/>
        <end position="534"/>
    </location>
</feature>
<evidence type="ECO:0000259" key="3">
    <source>
        <dbReference type="Pfam" id="PF07057"/>
    </source>
</evidence>
<dbReference type="Pfam" id="PF22232">
    <property type="entry name" value="TraI_hel_assoc_N"/>
    <property type="match status" value="1"/>
</dbReference>
<dbReference type="SUPFAM" id="SSF55464">
    <property type="entry name" value="Origin of replication-binding domain, RBD-like"/>
    <property type="match status" value="1"/>
</dbReference>
<evidence type="ECO:0000259" key="5">
    <source>
        <dbReference type="Pfam" id="PF18272"/>
    </source>
</evidence>
<dbReference type="NCBIfam" id="TIGR02686">
    <property type="entry name" value="relax_trwC"/>
    <property type="match status" value="1"/>
</dbReference>
<feature type="domain" description="TrwC relaxase" evidence="4">
    <location>
        <begin position="11"/>
        <end position="283"/>
    </location>
</feature>
<comment type="caution">
    <text evidence="8">The sequence shown here is derived from an EMBL/GenBank/DDBJ whole genome shotgun (WGS) entry which is preliminary data.</text>
</comment>
<dbReference type="Pfam" id="PF18340">
    <property type="entry name" value="TraI_2B"/>
    <property type="match status" value="1"/>
</dbReference>
<feature type="region of interest" description="Disordered" evidence="2">
    <location>
        <begin position="1686"/>
        <end position="1707"/>
    </location>
</feature>
<dbReference type="Gene3D" id="6.10.140.290">
    <property type="match status" value="1"/>
</dbReference>
<dbReference type="InterPro" id="IPR054558">
    <property type="entry name" value="TraI_hel_assoc_DBD_N"/>
</dbReference>
<dbReference type="GO" id="GO:0003678">
    <property type="term" value="F:DNA helicase activity"/>
    <property type="evidence" value="ECO:0007669"/>
    <property type="project" value="InterPro"/>
</dbReference>
<evidence type="ECO:0000259" key="7">
    <source>
        <dbReference type="Pfam" id="PF22232"/>
    </source>
</evidence>
<keyword evidence="8" id="KW-0067">ATP-binding</keyword>
<name>A0A3R9P6T5_9ENTR</name>
<feature type="coiled-coil region" evidence="1">
    <location>
        <begin position="1226"/>
        <end position="1253"/>
    </location>
</feature>
<dbReference type="CDD" id="cd18809">
    <property type="entry name" value="SF1_C_RecD"/>
    <property type="match status" value="1"/>
</dbReference>
<gene>
    <name evidence="8" type="primary">traI</name>
    <name evidence="8" type="ORF">EJE24_22770</name>
</gene>
<dbReference type="SUPFAM" id="SSF52540">
    <property type="entry name" value="P-loop containing nucleoside triphosphate hydrolases"/>
    <property type="match status" value="2"/>
</dbReference>
<dbReference type="InterPro" id="IPR040668">
    <property type="entry name" value="TraI_2B"/>
</dbReference>
<dbReference type="InterPro" id="IPR040987">
    <property type="entry name" value="TraI_N"/>
</dbReference>
<dbReference type="GO" id="GO:0005524">
    <property type="term" value="F:ATP binding"/>
    <property type="evidence" value="ECO:0007669"/>
    <property type="project" value="InterPro"/>
</dbReference>
<keyword evidence="8" id="KW-0347">Helicase</keyword>
<dbReference type="Pfam" id="PF13604">
    <property type="entry name" value="AAA_30"/>
    <property type="match status" value="1"/>
</dbReference>
<evidence type="ECO:0000259" key="6">
    <source>
        <dbReference type="Pfam" id="PF18340"/>
    </source>
</evidence>
<feature type="compositionally biased region" description="Basic and acidic residues" evidence="2">
    <location>
        <begin position="1686"/>
        <end position="1696"/>
    </location>
</feature>
<dbReference type="RefSeq" id="WP_125915653.1">
    <property type="nucleotide sequence ID" value="NZ_RWHU01000012.1"/>
</dbReference>
<proteinExistence type="predicted"/>
<feature type="domain" description="TraI N-terminal subdomain" evidence="5">
    <location>
        <begin position="573"/>
        <end position="624"/>
    </location>
</feature>
<organism evidence="8 9">
    <name type="scientific">Enterobacter huaxiensis</name>
    <dbReference type="NCBI Taxonomy" id="2494702"/>
    <lineage>
        <taxon>Bacteria</taxon>
        <taxon>Pseudomonadati</taxon>
        <taxon>Pseudomonadota</taxon>
        <taxon>Gammaproteobacteria</taxon>
        <taxon>Enterobacterales</taxon>
        <taxon>Enterobacteriaceae</taxon>
        <taxon>Enterobacter</taxon>
    </lineage>
</organism>
<keyword evidence="1" id="KW-0175">Coiled coil</keyword>
<dbReference type="NCBIfam" id="TIGR02760">
    <property type="entry name" value="TraI_TIGR"/>
    <property type="match status" value="1"/>
</dbReference>
<dbReference type="Gene3D" id="2.30.30.940">
    <property type="match status" value="1"/>
</dbReference>
<evidence type="ECO:0000259" key="4">
    <source>
        <dbReference type="Pfam" id="PF08751"/>
    </source>
</evidence>
<keyword evidence="8" id="KW-0547">Nucleotide-binding</keyword>
<dbReference type="CDD" id="cd17933">
    <property type="entry name" value="DEXSc_RecD-like"/>
    <property type="match status" value="1"/>
</dbReference>
<dbReference type="Gene3D" id="6.10.250.110">
    <property type="match status" value="1"/>
</dbReference>